<evidence type="ECO:0000256" key="3">
    <source>
        <dbReference type="ARBA" id="ARBA00023235"/>
    </source>
</evidence>
<keyword evidence="7" id="KW-1185">Reference proteome</keyword>
<dbReference type="PROSITE" id="PS50072">
    <property type="entry name" value="CSA_PPIASE_2"/>
    <property type="match status" value="1"/>
</dbReference>
<keyword evidence="2 4" id="KW-0697">Rotamase</keyword>
<comment type="caution">
    <text evidence="6">The sequence shown here is derived from an EMBL/GenBank/DDBJ whole genome shotgun (WGS) entry which is preliminary data.</text>
</comment>
<evidence type="ECO:0000259" key="5">
    <source>
        <dbReference type="PROSITE" id="PS50072"/>
    </source>
</evidence>
<dbReference type="PROSITE" id="PS51257">
    <property type="entry name" value="PROKAR_LIPOPROTEIN"/>
    <property type="match status" value="1"/>
</dbReference>
<comment type="catalytic activity">
    <reaction evidence="4">
        <text>[protein]-peptidylproline (omega=180) = [protein]-peptidylproline (omega=0)</text>
        <dbReference type="Rhea" id="RHEA:16237"/>
        <dbReference type="Rhea" id="RHEA-COMP:10747"/>
        <dbReference type="Rhea" id="RHEA-COMP:10748"/>
        <dbReference type="ChEBI" id="CHEBI:83833"/>
        <dbReference type="ChEBI" id="CHEBI:83834"/>
        <dbReference type="EC" id="5.2.1.8"/>
    </reaction>
</comment>
<dbReference type="AlphaFoldDB" id="A0A4R9C136"/>
<dbReference type="EMBL" id="SCFR01000019">
    <property type="protein sequence ID" value="TFF65502.1"/>
    <property type="molecule type" value="Genomic_DNA"/>
</dbReference>
<name>A0A4R9C136_9FIRM</name>
<dbReference type="InterPro" id="IPR002130">
    <property type="entry name" value="Cyclophilin-type_PPIase_dom"/>
</dbReference>
<proteinExistence type="inferred from homology"/>
<dbReference type="InterPro" id="IPR029000">
    <property type="entry name" value="Cyclophilin-like_dom_sf"/>
</dbReference>
<feature type="domain" description="PPIase cyclophilin-type" evidence="5">
    <location>
        <begin position="66"/>
        <end position="244"/>
    </location>
</feature>
<dbReference type="PANTHER" id="PTHR45625">
    <property type="entry name" value="PEPTIDYL-PROLYL CIS-TRANS ISOMERASE-RELATED"/>
    <property type="match status" value="1"/>
</dbReference>
<gene>
    <name evidence="6" type="ORF">EQF91_05810</name>
</gene>
<evidence type="ECO:0000256" key="4">
    <source>
        <dbReference type="RuleBase" id="RU363019"/>
    </source>
</evidence>
<dbReference type="PANTHER" id="PTHR45625:SF4">
    <property type="entry name" value="PEPTIDYLPROLYL ISOMERASE DOMAIN AND WD REPEAT-CONTAINING PROTEIN 1"/>
    <property type="match status" value="1"/>
</dbReference>
<protein>
    <recommendedName>
        <fullName evidence="4">Peptidyl-prolyl cis-trans isomerase</fullName>
        <shortName evidence="4">PPIase</shortName>
        <ecNumber evidence="4">5.2.1.8</ecNumber>
    </recommendedName>
</protein>
<evidence type="ECO:0000256" key="2">
    <source>
        <dbReference type="ARBA" id="ARBA00023110"/>
    </source>
</evidence>
<dbReference type="EC" id="5.2.1.8" evidence="4"/>
<dbReference type="GO" id="GO:0003755">
    <property type="term" value="F:peptidyl-prolyl cis-trans isomerase activity"/>
    <property type="evidence" value="ECO:0007669"/>
    <property type="project" value="UniProtKB-UniRule"/>
</dbReference>
<dbReference type="OrthoDB" id="9807797at2"/>
<dbReference type="PRINTS" id="PR00153">
    <property type="entry name" value="CSAPPISMRASE"/>
</dbReference>
<dbReference type="InterPro" id="IPR044666">
    <property type="entry name" value="Cyclophilin_A-like"/>
</dbReference>
<keyword evidence="3 4" id="KW-0413">Isomerase</keyword>
<comment type="function">
    <text evidence="1 4">PPIases accelerate the folding of proteins. It catalyzes the cis-trans isomerization of proline imidic peptide bonds in oligopeptides.</text>
</comment>
<dbReference type="SUPFAM" id="SSF50891">
    <property type="entry name" value="Cyclophilin-like"/>
    <property type="match status" value="1"/>
</dbReference>
<evidence type="ECO:0000313" key="7">
    <source>
        <dbReference type="Proteomes" id="UP000297454"/>
    </source>
</evidence>
<dbReference type="Proteomes" id="UP000297454">
    <property type="component" value="Unassembled WGS sequence"/>
</dbReference>
<sequence>MEGKLKKILILLLCLIFMVGCTKKVENKNFETKSEKTKSELKKGDTKVLNQVEGYQEGNIKAKIKTNMGEMELILFPKVAPKAVENFVKHAKDGYYEGIIFHRVIEGFMIQGGDPTGTGRGGESIWKKSFEDEFDVNYRNFYGALSMANAGPNTNGSQFFIVTAKNNINDNLVGQMKKLGEKGGFPDSVIDAYKNLGGTPHLDAKHTVFGHVVKGMDVAEKISKVERNSSDKPIKDVVIEKITIEE</sequence>
<evidence type="ECO:0000256" key="1">
    <source>
        <dbReference type="ARBA" id="ARBA00002388"/>
    </source>
</evidence>
<dbReference type="Gene3D" id="2.40.100.10">
    <property type="entry name" value="Cyclophilin-like"/>
    <property type="match status" value="1"/>
</dbReference>
<comment type="similarity">
    <text evidence="4">Belongs to the cyclophilin-type PPIase family.</text>
</comment>
<organism evidence="6 7">
    <name type="scientific">Helcococcus ovis</name>
    <dbReference type="NCBI Taxonomy" id="72026"/>
    <lineage>
        <taxon>Bacteria</taxon>
        <taxon>Bacillati</taxon>
        <taxon>Bacillota</taxon>
        <taxon>Tissierellia</taxon>
        <taxon>Tissierellales</taxon>
        <taxon>Peptoniphilaceae</taxon>
        <taxon>Helcococcus</taxon>
    </lineage>
</organism>
<accession>A0A4R9C136</accession>
<reference evidence="6 7" key="1">
    <citation type="submission" date="2019-01" db="EMBL/GenBank/DDBJ databases">
        <title>Draft Genome Sequences of Helcococcus ovis Strains Isolated from the Uterus and Vagina of Dairy Cows with Metritis.</title>
        <authorList>
            <person name="Cunha F."/>
            <person name="Jeon S.J."/>
            <person name="Kutzer P."/>
            <person name="Galvao K.N."/>
        </authorList>
    </citation>
    <scope>NUCLEOTIDE SEQUENCE [LARGE SCALE GENOMIC DNA]</scope>
    <source>
        <strain evidence="6 7">KG-37</strain>
    </source>
</reference>
<evidence type="ECO:0000313" key="6">
    <source>
        <dbReference type="EMBL" id="TFF65502.1"/>
    </source>
</evidence>
<dbReference type="Pfam" id="PF00160">
    <property type="entry name" value="Pro_isomerase"/>
    <property type="match status" value="1"/>
</dbReference>